<dbReference type="InterPro" id="IPR012337">
    <property type="entry name" value="RNaseH-like_sf"/>
</dbReference>
<protein>
    <recommendedName>
        <fullName evidence="2">RNase H type-1 domain-containing protein</fullName>
    </recommendedName>
</protein>
<dbReference type="Proteomes" id="UP000247409">
    <property type="component" value="Unassembled WGS sequence"/>
</dbReference>
<name>A0A2V3IXN2_9FLOR</name>
<reference evidence="3 4" key="1">
    <citation type="journal article" date="2018" name="Mol. Biol. Evol.">
        <title>Analysis of the draft genome of the red seaweed Gracilariopsis chorda provides insights into genome size evolution in Rhodophyta.</title>
        <authorList>
            <person name="Lee J."/>
            <person name="Yang E.C."/>
            <person name="Graf L."/>
            <person name="Yang J.H."/>
            <person name="Qiu H."/>
            <person name="Zel Zion U."/>
            <person name="Chan C.X."/>
            <person name="Stephens T.G."/>
            <person name="Weber A.P.M."/>
            <person name="Boo G.H."/>
            <person name="Boo S.M."/>
            <person name="Kim K.M."/>
            <person name="Shin Y."/>
            <person name="Jung M."/>
            <person name="Lee S.J."/>
            <person name="Yim H.S."/>
            <person name="Lee J.H."/>
            <person name="Bhattacharya D."/>
            <person name="Yoon H.S."/>
        </authorList>
    </citation>
    <scope>NUCLEOTIDE SEQUENCE [LARGE SCALE GENOMIC DNA]</scope>
    <source>
        <strain evidence="3 4">SKKU-2015</strain>
        <tissue evidence="3">Whole body</tissue>
    </source>
</reference>
<evidence type="ECO:0000313" key="3">
    <source>
        <dbReference type="EMBL" id="PXF46902.1"/>
    </source>
</evidence>
<dbReference type="Gene3D" id="3.30.420.10">
    <property type="entry name" value="Ribonuclease H-like superfamily/Ribonuclease H"/>
    <property type="match status" value="1"/>
</dbReference>
<feature type="region of interest" description="Disordered" evidence="1">
    <location>
        <begin position="342"/>
        <end position="376"/>
    </location>
</feature>
<sequence>MVTTARASGPGNNAHHRRRHHRHRHAHRHRHRHNHDHHHGHHHHGHHHASNTHVEPEQVDVTTIKPPNMDQVIIYADAVCSQKGNVCGYGIYCEEPHTRIGEPLPGIVQRREKAQLRAMHAAMEFAHGIRAREITLYLPSKPLVHYFNHMLHRWVAKDFRYRKTRVPHHALWRQIHQLAVEMSDRGVAMELIYASRREDEKMREAFNLALLGTRMHVVCALCQTPHGRQFRSHDCHPICNFDHCRKKKFSDVMSYRQHLDLWHRRDCPSLDCEEDMGMYSDRELRRHLREVHGAAAGCEFCGRLFSCPNRCRRHIMKCPEAERCRDCGLRFFTRREANIHREMDQKGEEYEDDEYGSETSSSTSSDSSTSTSSFSDEMLTLATARYR</sequence>
<dbReference type="Pfam" id="PF00075">
    <property type="entry name" value="RNase_H"/>
    <property type="match status" value="1"/>
</dbReference>
<evidence type="ECO:0000256" key="1">
    <source>
        <dbReference type="SAM" id="MobiDB-lite"/>
    </source>
</evidence>
<dbReference type="SUPFAM" id="SSF53098">
    <property type="entry name" value="Ribonuclease H-like"/>
    <property type="match status" value="1"/>
</dbReference>
<dbReference type="GO" id="GO:0004523">
    <property type="term" value="F:RNA-DNA hybrid ribonuclease activity"/>
    <property type="evidence" value="ECO:0007669"/>
    <property type="project" value="InterPro"/>
</dbReference>
<gene>
    <name evidence="3" type="ORF">BWQ96_03240</name>
</gene>
<organism evidence="3 4">
    <name type="scientific">Gracilariopsis chorda</name>
    <dbReference type="NCBI Taxonomy" id="448386"/>
    <lineage>
        <taxon>Eukaryota</taxon>
        <taxon>Rhodophyta</taxon>
        <taxon>Florideophyceae</taxon>
        <taxon>Rhodymeniophycidae</taxon>
        <taxon>Gracilariales</taxon>
        <taxon>Gracilariaceae</taxon>
        <taxon>Gracilariopsis</taxon>
    </lineage>
</organism>
<feature type="compositionally biased region" description="Basic residues" evidence="1">
    <location>
        <begin position="14"/>
        <end position="50"/>
    </location>
</feature>
<feature type="compositionally biased region" description="Low complexity" evidence="1">
    <location>
        <begin position="357"/>
        <end position="376"/>
    </location>
</feature>
<accession>A0A2V3IXN2</accession>
<dbReference type="InterPro" id="IPR036397">
    <property type="entry name" value="RNaseH_sf"/>
</dbReference>
<dbReference type="EMBL" id="NBIV01000031">
    <property type="protein sequence ID" value="PXF46902.1"/>
    <property type="molecule type" value="Genomic_DNA"/>
</dbReference>
<dbReference type="AlphaFoldDB" id="A0A2V3IXN2"/>
<dbReference type="STRING" id="448386.A0A2V3IXN2"/>
<feature type="region of interest" description="Disordered" evidence="1">
    <location>
        <begin position="1"/>
        <end position="57"/>
    </location>
</feature>
<dbReference type="InterPro" id="IPR002156">
    <property type="entry name" value="RNaseH_domain"/>
</dbReference>
<comment type="caution">
    <text evidence="3">The sequence shown here is derived from an EMBL/GenBank/DDBJ whole genome shotgun (WGS) entry which is preliminary data.</text>
</comment>
<evidence type="ECO:0000313" key="4">
    <source>
        <dbReference type="Proteomes" id="UP000247409"/>
    </source>
</evidence>
<keyword evidence="4" id="KW-1185">Reference proteome</keyword>
<dbReference type="OrthoDB" id="407198at2759"/>
<proteinExistence type="predicted"/>
<feature type="domain" description="RNase H type-1" evidence="2">
    <location>
        <begin position="71"/>
        <end position="179"/>
    </location>
</feature>
<evidence type="ECO:0000259" key="2">
    <source>
        <dbReference type="Pfam" id="PF00075"/>
    </source>
</evidence>
<dbReference type="GO" id="GO:0003676">
    <property type="term" value="F:nucleic acid binding"/>
    <property type="evidence" value="ECO:0007669"/>
    <property type="project" value="InterPro"/>
</dbReference>